<evidence type="ECO:0000256" key="1">
    <source>
        <dbReference type="SAM" id="MobiDB-lite"/>
    </source>
</evidence>
<feature type="region of interest" description="Disordered" evidence="1">
    <location>
        <begin position="34"/>
        <end position="115"/>
    </location>
</feature>
<dbReference type="EMBL" id="PITI01000419">
    <property type="protein sequence ID" value="TBU06582.1"/>
    <property type="molecule type" value="Genomic_DNA"/>
</dbReference>
<evidence type="ECO:0000313" key="5">
    <source>
        <dbReference type="Proteomes" id="UP000291404"/>
    </source>
</evidence>
<evidence type="ECO:0000256" key="3">
    <source>
        <dbReference type="SAM" id="SignalP"/>
    </source>
</evidence>
<dbReference type="VEuPathDB" id="MicrosporidiaDB:CWI36_0419p0040"/>
<keyword evidence="2" id="KW-0812">Transmembrane</keyword>
<sequence length="178" mass="21376">MTINYILFFFITTIICKEPNNYRSRNIDKDINRNIGRNKRNAPNISEENTIRDYKNDRRNNKDVNRRPTNKHYYEVEPMNKKGKKNETSERDIKNKNKDRDTKDIDRDTRDSKDKQNKDRSSLYIFWILGFVVFFCLITIVIIIKIVVEVNNRNNRSNLELLNKYSIPKEDALLLNEI</sequence>
<reference evidence="4 5" key="1">
    <citation type="submission" date="2017-12" db="EMBL/GenBank/DDBJ databases">
        <authorList>
            <person name="Pombert J.-F."/>
            <person name="Haag K.L."/>
            <person name="Ebert D."/>
        </authorList>
    </citation>
    <scope>NUCLEOTIDE SEQUENCE [LARGE SCALE GENOMIC DNA]</scope>
    <source>
        <strain evidence="4">BE-OM-2</strain>
    </source>
</reference>
<evidence type="ECO:0000256" key="2">
    <source>
        <dbReference type="SAM" id="Phobius"/>
    </source>
</evidence>
<feature type="chain" id="PRO_5020201537" evidence="3">
    <location>
        <begin position="17"/>
        <end position="178"/>
    </location>
</feature>
<feature type="compositionally biased region" description="Basic and acidic residues" evidence="1">
    <location>
        <begin position="49"/>
        <end position="115"/>
    </location>
</feature>
<keyword evidence="2" id="KW-0472">Membrane</keyword>
<accession>A0A4V6MVG5</accession>
<dbReference type="VEuPathDB" id="MicrosporidiaDB:CWI39_0698p0030"/>
<feature type="transmembrane region" description="Helical" evidence="2">
    <location>
        <begin position="123"/>
        <end position="148"/>
    </location>
</feature>
<protein>
    <submittedName>
        <fullName evidence="4">Uncharacterized protein</fullName>
    </submittedName>
</protein>
<keyword evidence="3" id="KW-0732">Signal</keyword>
<proteinExistence type="predicted"/>
<keyword evidence="5" id="KW-1185">Reference proteome</keyword>
<keyword evidence="2" id="KW-1133">Transmembrane helix</keyword>
<dbReference type="AlphaFoldDB" id="A0A4V6MVG5"/>
<name>A0A4V6MVG5_9MICR</name>
<organism evidence="4 5">
    <name type="scientific">Hamiltosporidium magnivora</name>
    <dbReference type="NCBI Taxonomy" id="148818"/>
    <lineage>
        <taxon>Eukaryota</taxon>
        <taxon>Fungi</taxon>
        <taxon>Fungi incertae sedis</taxon>
        <taxon>Microsporidia</taxon>
        <taxon>Dubosqiidae</taxon>
        <taxon>Hamiltosporidium</taxon>
    </lineage>
</organism>
<gene>
    <name evidence="4" type="ORF">CWI36_0419p0040</name>
</gene>
<evidence type="ECO:0000313" key="4">
    <source>
        <dbReference type="EMBL" id="TBU06582.1"/>
    </source>
</evidence>
<dbReference type="Proteomes" id="UP000291404">
    <property type="component" value="Unassembled WGS sequence"/>
</dbReference>
<comment type="caution">
    <text evidence="4">The sequence shown here is derived from an EMBL/GenBank/DDBJ whole genome shotgun (WGS) entry which is preliminary data.</text>
</comment>
<feature type="signal peptide" evidence="3">
    <location>
        <begin position="1"/>
        <end position="16"/>
    </location>
</feature>